<dbReference type="InterPro" id="IPR056884">
    <property type="entry name" value="NPHP3-like_N"/>
</dbReference>
<dbReference type="PANTHER" id="PTHR10039:SF14">
    <property type="entry name" value="NACHT DOMAIN-CONTAINING PROTEIN"/>
    <property type="match status" value="1"/>
</dbReference>
<keyword evidence="1" id="KW-0677">Repeat</keyword>
<dbReference type="PANTHER" id="PTHR10039">
    <property type="entry name" value="AMELOGENIN"/>
    <property type="match status" value="1"/>
</dbReference>
<dbReference type="AlphaFoldDB" id="A0A8H5BDD8"/>
<feature type="domain" description="NACHT" evidence="2">
    <location>
        <begin position="88"/>
        <end position="242"/>
    </location>
</feature>
<organism evidence="3 4">
    <name type="scientific">Psilocybe cf. subviscida</name>
    <dbReference type="NCBI Taxonomy" id="2480587"/>
    <lineage>
        <taxon>Eukaryota</taxon>
        <taxon>Fungi</taxon>
        <taxon>Dikarya</taxon>
        <taxon>Basidiomycota</taxon>
        <taxon>Agaricomycotina</taxon>
        <taxon>Agaricomycetes</taxon>
        <taxon>Agaricomycetidae</taxon>
        <taxon>Agaricales</taxon>
        <taxon>Agaricineae</taxon>
        <taxon>Strophariaceae</taxon>
        <taxon>Psilocybe</taxon>
    </lineage>
</organism>
<evidence type="ECO:0000313" key="4">
    <source>
        <dbReference type="Proteomes" id="UP000567179"/>
    </source>
</evidence>
<dbReference type="InterPro" id="IPR027417">
    <property type="entry name" value="P-loop_NTPase"/>
</dbReference>
<dbReference type="OrthoDB" id="3018344at2759"/>
<dbReference type="PROSITE" id="PS50837">
    <property type="entry name" value="NACHT"/>
    <property type="match status" value="1"/>
</dbReference>
<sequence length="430" mass="48779">MPFKFSIFSRAKNVRISGQARLQINNFGSGGESLDEGIRLLVSRVVAGAMHNSGDRFDAPTCHEETRIAIQDDILGWADELIGDLNQLVTWMYGPAGAGKTAIAQTIAQKWHDRGQLTASFFFSRASGNTGRGTETDFVATLAHQLSQTVPATQPHIATAIRTNPLVFELSLQDQVDALIVAPLIAISSTSSGFERPRVIVVDGLDECRQEREAQRRVVDALISGLRRVPHLSHKLFITSRPEYNIVSIFNKYEDKLVRKMELDNRWNPDEDIRTFLKSSFADIRRSHFYFRKHPVDQLWPSPKDIETLVCRSSGQFIYASVVLKYIKSEENYNPAARLKTILQLKNNGDRPYAELDALYHHIFSQIRDAERFRVLTILHLDQEYDNLLDGDYRSAPTLENFLSEFIGVDEDEIEFCLRPHFSEPSLPPS</sequence>
<reference evidence="3 4" key="1">
    <citation type="journal article" date="2020" name="ISME J.">
        <title>Uncovering the hidden diversity of litter-decomposition mechanisms in mushroom-forming fungi.</title>
        <authorList>
            <person name="Floudas D."/>
            <person name="Bentzer J."/>
            <person name="Ahren D."/>
            <person name="Johansson T."/>
            <person name="Persson P."/>
            <person name="Tunlid A."/>
        </authorList>
    </citation>
    <scope>NUCLEOTIDE SEQUENCE [LARGE SCALE GENOMIC DNA]</scope>
    <source>
        <strain evidence="3 4">CBS 101986</strain>
    </source>
</reference>
<dbReference type="Gene3D" id="3.40.50.300">
    <property type="entry name" value="P-loop containing nucleotide triphosphate hydrolases"/>
    <property type="match status" value="1"/>
</dbReference>
<dbReference type="InterPro" id="IPR007111">
    <property type="entry name" value="NACHT_NTPase"/>
</dbReference>
<dbReference type="Pfam" id="PF24883">
    <property type="entry name" value="NPHP3_N"/>
    <property type="match status" value="1"/>
</dbReference>
<protein>
    <recommendedName>
        <fullName evidence="2">NACHT domain-containing protein</fullName>
    </recommendedName>
</protein>
<name>A0A8H5BDD8_9AGAR</name>
<keyword evidence="4" id="KW-1185">Reference proteome</keyword>
<gene>
    <name evidence="3" type="ORF">D9619_000175</name>
</gene>
<dbReference type="EMBL" id="JAACJJ010000028">
    <property type="protein sequence ID" value="KAF5321290.1"/>
    <property type="molecule type" value="Genomic_DNA"/>
</dbReference>
<proteinExistence type="predicted"/>
<evidence type="ECO:0000259" key="2">
    <source>
        <dbReference type="PROSITE" id="PS50837"/>
    </source>
</evidence>
<evidence type="ECO:0000256" key="1">
    <source>
        <dbReference type="ARBA" id="ARBA00022737"/>
    </source>
</evidence>
<dbReference type="Proteomes" id="UP000567179">
    <property type="component" value="Unassembled WGS sequence"/>
</dbReference>
<evidence type="ECO:0000313" key="3">
    <source>
        <dbReference type="EMBL" id="KAF5321290.1"/>
    </source>
</evidence>
<dbReference type="SUPFAM" id="SSF52540">
    <property type="entry name" value="P-loop containing nucleoside triphosphate hydrolases"/>
    <property type="match status" value="1"/>
</dbReference>
<comment type="caution">
    <text evidence="3">The sequence shown here is derived from an EMBL/GenBank/DDBJ whole genome shotgun (WGS) entry which is preliminary data.</text>
</comment>
<accession>A0A8H5BDD8</accession>